<dbReference type="Gene3D" id="1.25.40.180">
    <property type="match status" value="1"/>
</dbReference>
<feature type="region of interest" description="Disordered" evidence="2">
    <location>
        <begin position="356"/>
        <end position="389"/>
    </location>
</feature>
<accession>A0AAD5XI29</accession>
<dbReference type="PROSITE" id="PS51363">
    <property type="entry name" value="W2"/>
    <property type="match status" value="1"/>
</dbReference>
<keyword evidence="1" id="KW-0175">Coiled coil</keyword>
<dbReference type="SUPFAM" id="SSF48371">
    <property type="entry name" value="ARM repeat"/>
    <property type="match status" value="1"/>
</dbReference>
<dbReference type="AlphaFoldDB" id="A0AAD5XI29"/>
<feature type="coiled-coil region" evidence="1">
    <location>
        <begin position="276"/>
        <end position="303"/>
    </location>
</feature>
<evidence type="ECO:0000313" key="4">
    <source>
        <dbReference type="EMBL" id="KAJ3140404.1"/>
    </source>
</evidence>
<protein>
    <recommendedName>
        <fullName evidence="3">W2 domain-containing protein</fullName>
    </recommendedName>
</protein>
<organism evidence="4 5">
    <name type="scientific">Physocladia obscura</name>
    <dbReference type="NCBI Taxonomy" id="109957"/>
    <lineage>
        <taxon>Eukaryota</taxon>
        <taxon>Fungi</taxon>
        <taxon>Fungi incertae sedis</taxon>
        <taxon>Chytridiomycota</taxon>
        <taxon>Chytridiomycota incertae sedis</taxon>
        <taxon>Chytridiomycetes</taxon>
        <taxon>Chytridiales</taxon>
        <taxon>Chytriomycetaceae</taxon>
        <taxon>Physocladia</taxon>
    </lineage>
</organism>
<keyword evidence="5" id="KW-1185">Reference proteome</keyword>
<sequence length="662" mass="73347">MIIVDPEAANTLLSDNNNDIDNDSDILGPTNEEKYSTDLNELKLCASAGLRRVQPYPFSYSCQIRNWLQQSTITSPTVATPTPTPTTSSPMPLNTLLLSTSAAFVNSAHELLVRRCVAKPQIQTSAAPPQTSISANHLTLSPTISGATAETTIISAFSGDAKAPFNISQLSVCSLCSTPPATNDISISHHSTASLYSCFHLPDDSKKLKELLETSRLANRKLEAQIKTLTRHKDAVRTSLSQAQRTLTDEREAWSLKEQAASQKFARLELEYEQDVTAEQAENAKLRSQITELEDKIEKLEWRVSDCICSKSTKPKPSGAMLKKASSSITRSTAVSAPRMPVLSILPRSSVSVAFSESPSPTLIEPEEGYGSEESSELSETNSSSVFSHEAPQDDVIVEFSNEDDEISPLSGVIPQADFFSRATALLEQQFNNNVTWTIVQMDLDEIVNQYNGNNIEESITIDDNDCINAIMESIVRVLEKRGSKGGPATCKIIVEQVCNIKFIKYHPKDLQILYTLQHVICESQSNLRNIRPHLFLPILKCFYNSELVDVVAILEWHGSLRESVNTQTLNNSDPAAVVYNNCLPFAQWLEKYQVANMSEEQERNLADSSSEDDNDNEENSSSSSQTEESEEEWDDDSDFLDDNVIRIGVKPEIKAVRFCDE</sequence>
<feature type="domain" description="W2" evidence="3">
    <location>
        <begin position="413"/>
        <end position="600"/>
    </location>
</feature>
<feature type="compositionally biased region" description="Acidic residues" evidence="2">
    <location>
        <begin position="628"/>
        <end position="641"/>
    </location>
</feature>
<evidence type="ECO:0000256" key="2">
    <source>
        <dbReference type="SAM" id="MobiDB-lite"/>
    </source>
</evidence>
<dbReference type="EMBL" id="JADGJH010000053">
    <property type="protein sequence ID" value="KAJ3140404.1"/>
    <property type="molecule type" value="Genomic_DNA"/>
</dbReference>
<proteinExistence type="predicted"/>
<reference evidence="4" key="1">
    <citation type="submission" date="2020-05" db="EMBL/GenBank/DDBJ databases">
        <title>Phylogenomic resolution of chytrid fungi.</title>
        <authorList>
            <person name="Stajich J.E."/>
            <person name="Amses K."/>
            <person name="Simmons R."/>
            <person name="Seto K."/>
            <person name="Myers J."/>
            <person name="Bonds A."/>
            <person name="Quandt C.A."/>
            <person name="Barry K."/>
            <person name="Liu P."/>
            <person name="Grigoriev I."/>
            <person name="Longcore J.E."/>
            <person name="James T.Y."/>
        </authorList>
    </citation>
    <scope>NUCLEOTIDE SEQUENCE</scope>
    <source>
        <strain evidence="4">JEL0513</strain>
    </source>
</reference>
<feature type="compositionally biased region" description="Acidic residues" evidence="2">
    <location>
        <begin position="610"/>
        <end position="619"/>
    </location>
</feature>
<evidence type="ECO:0000259" key="3">
    <source>
        <dbReference type="PROSITE" id="PS51363"/>
    </source>
</evidence>
<feature type="compositionally biased region" description="Acidic residues" evidence="2">
    <location>
        <begin position="365"/>
        <end position="377"/>
    </location>
</feature>
<gene>
    <name evidence="4" type="ORF">HK100_009954</name>
</gene>
<dbReference type="InterPro" id="IPR016024">
    <property type="entry name" value="ARM-type_fold"/>
</dbReference>
<feature type="region of interest" description="Disordered" evidence="2">
    <location>
        <begin position="600"/>
        <end position="641"/>
    </location>
</feature>
<dbReference type="Proteomes" id="UP001211907">
    <property type="component" value="Unassembled WGS sequence"/>
</dbReference>
<comment type="caution">
    <text evidence="4">The sequence shown here is derived from an EMBL/GenBank/DDBJ whole genome shotgun (WGS) entry which is preliminary data.</text>
</comment>
<evidence type="ECO:0000313" key="5">
    <source>
        <dbReference type="Proteomes" id="UP001211907"/>
    </source>
</evidence>
<evidence type="ECO:0000256" key="1">
    <source>
        <dbReference type="SAM" id="Coils"/>
    </source>
</evidence>
<dbReference type="InterPro" id="IPR003307">
    <property type="entry name" value="W2_domain"/>
</dbReference>
<name>A0AAD5XI29_9FUNG</name>
<feature type="coiled-coil region" evidence="1">
    <location>
        <begin position="205"/>
        <end position="232"/>
    </location>
</feature>
<dbReference type="Pfam" id="PF02020">
    <property type="entry name" value="W2"/>
    <property type="match status" value="1"/>
</dbReference>